<dbReference type="Gene3D" id="2.160.20.80">
    <property type="entry name" value="E3 ubiquitin-protein ligase SopA"/>
    <property type="match status" value="1"/>
</dbReference>
<proteinExistence type="predicted"/>
<dbReference type="EMBL" id="DVKT01000063">
    <property type="protein sequence ID" value="HIT40048.1"/>
    <property type="molecule type" value="Genomic_DNA"/>
</dbReference>
<comment type="caution">
    <text evidence="1">The sequence shown here is derived from an EMBL/GenBank/DDBJ whole genome shotgun (WGS) entry which is preliminary data.</text>
</comment>
<dbReference type="AlphaFoldDB" id="A0A9D1KD33"/>
<dbReference type="InterPro" id="IPR001646">
    <property type="entry name" value="5peptide_repeat"/>
</dbReference>
<dbReference type="PANTHER" id="PTHR42999:SF1">
    <property type="entry name" value="PENTAPEPTIDE REPEAT-CONTAINING PROTEIN"/>
    <property type="match status" value="1"/>
</dbReference>
<reference evidence="1" key="1">
    <citation type="submission" date="2020-10" db="EMBL/GenBank/DDBJ databases">
        <authorList>
            <person name="Gilroy R."/>
        </authorList>
    </citation>
    <scope>NUCLEOTIDE SEQUENCE</scope>
    <source>
        <strain evidence="1">21143</strain>
    </source>
</reference>
<dbReference type="Proteomes" id="UP000886722">
    <property type="component" value="Unassembled WGS sequence"/>
</dbReference>
<name>A0A9D1KD33_9BACT</name>
<dbReference type="Pfam" id="PF13599">
    <property type="entry name" value="Pentapeptide_4"/>
    <property type="match status" value="2"/>
</dbReference>
<sequence>MIENRTFEKISFTDTVFEDEYYNCTFISCDFSNVIFRQTDFDRCTFSTCNLSMSKFKNALRNISFIDCKMTGVDFSEINRFSGDLIFENSHLDYGNFVAVKLQKTIFRNCKMYETYLDNADIKNSIFEHCNLERASFAGTNLEKVDFSTAFNFSINPAACKLKKTVFSEDNLRGLVDHLNIIIK</sequence>
<accession>A0A9D1KD33</accession>
<evidence type="ECO:0000313" key="1">
    <source>
        <dbReference type="EMBL" id="HIT40048.1"/>
    </source>
</evidence>
<dbReference type="PANTHER" id="PTHR42999">
    <property type="entry name" value="ANTIBIOTIC RESISTANCE PROTEIN MCBG"/>
    <property type="match status" value="1"/>
</dbReference>
<gene>
    <name evidence="1" type="ORF">IAD06_08455</name>
</gene>
<dbReference type="SUPFAM" id="SSF141571">
    <property type="entry name" value="Pentapeptide repeat-like"/>
    <property type="match status" value="1"/>
</dbReference>
<reference evidence="1" key="2">
    <citation type="journal article" date="2021" name="PeerJ">
        <title>Extensive microbial diversity within the chicken gut microbiome revealed by metagenomics and culture.</title>
        <authorList>
            <person name="Gilroy R."/>
            <person name="Ravi A."/>
            <person name="Getino M."/>
            <person name="Pursley I."/>
            <person name="Horton D.L."/>
            <person name="Alikhan N.F."/>
            <person name="Baker D."/>
            <person name="Gharbi K."/>
            <person name="Hall N."/>
            <person name="Watson M."/>
            <person name="Adriaenssens E.M."/>
            <person name="Foster-Nyarko E."/>
            <person name="Jarju S."/>
            <person name="Secka A."/>
            <person name="Antonio M."/>
            <person name="Oren A."/>
            <person name="Chaudhuri R.R."/>
            <person name="La Ragione R."/>
            <person name="Hildebrand F."/>
            <person name="Pallen M.J."/>
        </authorList>
    </citation>
    <scope>NUCLEOTIDE SEQUENCE</scope>
    <source>
        <strain evidence="1">21143</strain>
    </source>
</reference>
<evidence type="ECO:0000313" key="2">
    <source>
        <dbReference type="Proteomes" id="UP000886722"/>
    </source>
</evidence>
<protein>
    <submittedName>
        <fullName evidence="1">Pentapeptide repeat-containing protein</fullName>
    </submittedName>
</protein>
<dbReference type="InterPro" id="IPR052949">
    <property type="entry name" value="PA_immunity-related"/>
</dbReference>
<organism evidence="1 2">
    <name type="scientific">Candidatus Caccoplasma intestinavium</name>
    <dbReference type="NCBI Taxonomy" id="2840716"/>
    <lineage>
        <taxon>Bacteria</taxon>
        <taxon>Pseudomonadati</taxon>
        <taxon>Bacteroidota</taxon>
        <taxon>Bacteroidia</taxon>
        <taxon>Bacteroidales</taxon>
        <taxon>Bacteroidaceae</taxon>
        <taxon>Bacteroidaceae incertae sedis</taxon>
        <taxon>Candidatus Caccoplasma</taxon>
    </lineage>
</organism>